<dbReference type="EMBL" id="JAGFNZ010000003">
    <property type="protein sequence ID" value="MBW7572947.1"/>
    <property type="molecule type" value="Genomic_DNA"/>
</dbReference>
<accession>A0ABS7DNS1</accession>
<feature type="binding site" evidence="7">
    <location>
        <position position="489"/>
    </location>
    <ligand>
        <name>ATP</name>
        <dbReference type="ChEBI" id="CHEBI:30616"/>
    </ligand>
</feature>
<dbReference type="GO" id="GO:0004815">
    <property type="term" value="F:aspartate-tRNA ligase activity"/>
    <property type="evidence" value="ECO:0007669"/>
    <property type="project" value="UniProtKB-EC"/>
</dbReference>
<dbReference type="InterPro" id="IPR004364">
    <property type="entry name" value="Aa-tRNA-synt_II"/>
</dbReference>
<dbReference type="Pfam" id="PF00152">
    <property type="entry name" value="tRNA-synt_2"/>
    <property type="match status" value="1"/>
</dbReference>
<dbReference type="InterPro" id="IPR006195">
    <property type="entry name" value="aa-tRNA-synth_II"/>
</dbReference>
<dbReference type="RefSeq" id="WP_219965362.1">
    <property type="nucleotide sequence ID" value="NZ_JAGFNZ010000003.1"/>
</dbReference>
<dbReference type="SUPFAM" id="SSF55261">
    <property type="entry name" value="GAD domain-like"/>
    <property type="match status" value="1"/>
</dbReference>
<keyword evidence="6 7" id="KW-0030">Aminoacyl-tRNA synthetase</keyword>
<dbReference type="SUPFAM" id="SSF55681">
    <property type="entry name" value="Class II aaRS and biotin synthetases"/>
    <property type="match status" value="1"/>
</dbReference>
<comment type="subunit">
    <text evidence="7">Homodimer.</text>
</comment>
<dbReference type="Gene3D" id="2.40.50.140">
    <property type="entry name" value="Nucleic acid-binding proteins"/>
    <property type="match status" value="1"/>
</dbReference>
<dbReference type="InterPro" id="IPR004365">
    <property type="entry name" value="NA-bd_OB_tRNA"/>
</dbReference>
<dbReference type="InterPro" id="IPR004524">
    <property type="entry name" value="Asp-tRNA-ligase_1"/>
</dbReference>
<keyword evidence="7" id="KW-0963">Cytoplasm</keyword>
<feature type="binding site" evidence="7">
    <location>
        <position position="455"/>
    </location>
    <ligand>
        <name>L-aspartate</name>
        <dbReference type="ChEBI" id="CHEBI:29991"/>
    </ligand>
</feature>
<keyword evidence="3 7" id="KW-0547">Nucleotide-binding</keyword>
<dbReference type="PANTHER" id="PTHR22594">
    <property type="entry name" value="ASPARTYL/LYSYL-TRNA SYNTHETASE"/>
    <property type="match status" value="1"/>
</dbReference>
<comment type="caution">
    <text evidence="9">The sequence shown here is derived from an EMBL/GenBank/DDBJ whole genome shotgun (WGS) entry which is preliminary data.</text>
</comment>
<dbReference type="EC" id="6.1.1.12" evidence="7"/>
<evidence type="ECO:0000256" key="7">
    <source>
        <dbReference type="HAMAP-Rule" id="MF_00044"/>
    </source>
</evidence>
<feature type="binding site" evidence="7">
    <location>
        <begin position="226"/>
        <end position="228"/>
    </location>
    <ligand>
        <name>ATP</name>
        <dbReference type="ChEBI" id="CHEBI:30616"/>
    </ligand>
</feature>
<dbReference type="SUPFAM" id="SSF50249">
    <property type="entry name" value="Nucleic acid-binding proteins"/>
    <property type="match status" value="1"/>
</dbReference>
<dbReference type="Pfam" id="PF01336">
    <property type="entry name" value="tRNA_anti-codon"/>
    <property type="match status" value="1"/>
</dbReference>
<evidence type="ECO:0000259" key="8">
    <source>
        <dbReference type="PROSITE" id="PS50862"/>
    </source>
</evidence>
<keyword evidence="4 7" id="KW-0067">ATP-binding</keyword>
<keyword evidence="5 7" id="KW-0648">Protein biosynthesis</keyword>
<feature type="binding site" evidence="7">
    <location>
        <position position="226"/>
    </location>
    <ligand>
        <name>L-aspartate</name>
        <dbReference type="ChEBI" id="CHEBI:29991"/>
    </ligand>
</feature>
<gene>
    <name evidence="7 9" type="primary">aspS</name>
    <name evidence="9" type="ORF">J5W02_08980</name>
</gene>
<reference evidence="9 10" key="1">
    <citation type="submission" date="2021-03" db="EMBL/GenBank/DDBJ databases">
        <title>Caproiciproducens sp. nov. isolated from feces of cow.</title>
        <authorList>
            <person name="Choi J.-Y."/>
        </authorList>
    </citation>
    <scope>NUCLEOTIDE SEQUENCE [LARGE SCALE GENOMIC DNA]</scope>
    <source>
        <strain evidence="9 10">AGMB10547</strain>
    </source>
</reference>
<dbReference type="CDD" id="cd04317">
    <property type="entry name" value="EcAspRS_like_N"/>
    <property type="match status" value="1"/>
</dbReference>
<dbReference type="InterPro" id="IPR004115">
    <property type="entry name" value="GAD-like_sf"/>
</dbReference>
<name>A0ABS7DNS1_9FIRM</name>
<comment type="similarity">
    <text evidence="1 7">Belongs to the class-II aminoacyl-tRNA synthetase family. Type 1 subfamily.</text>
</comment>
<feature type="binding site" evidence="7">
    <location>
        <position position="496"/>
    </location>
    <ligand>
        <name>L-aspartate</name>
        <dbReference type="ChEBI" id="CHEBI:29991"/>
    </ligand>
</feature>
<dbReference type="Gene3D" id="3.30.1360.30">
    <property type="entry name" value="GAD-like domain"/>
    <property type="match status" value="1"/>
</dbReference>
<dbReference type="Proteomes" id="UP000719942">
    <property type="component" value="Unassembled WGS sequence"/>
</dbReference>
<dbReference type="Pfam" id="PF02938">
    <property type="entry name" value="GAD"/>
    <property type="match status" value="1"/>
</dbReference>
<evidence type="ECO:0000256" key="1">
    <source>
        <dbReference type="ARBA" id="ARBA00006303"/>
    </source>
</evidence>
<proteinExistence type="inferred from homology"/>
<feature type="region of interest" description="Aspartate" evidence="7">
    <location>
        <begin position="204"/>
        <end position="207"/>
    </location>
</feature>
<dbReference type="PROSITE" id="PS50862">
    <property type="entry name" value="AA_TRNA_LIGASE_II"/>
    <property type="match status" value="1"/>
</dbReference>
<evidence type="ECO:0000256" key="2">
    <source>
        <dbReference type="ARBA" id="ARBA00022598"/>
    </source>
</evidence>
<comment type="function">
    <text evidence="7">Catalyzes the attachment of L-aspartate to tRNA(Asp) in a two-step reaction: L-aspartate is first activated by ATP to form Asp-AMP and then transferred to the acceptor end of tRNA(Asp).</text>
</comment>
<dbReference type="InterPro" id="IPR002312">
    <property type="entry name" value="Asp/Asn-tRNA-synth_IIb"/>
</dbReference>
<comment type="subcellular location">
    <subcellularLocation>
        <location evidence="7">Cytoplasm</location>
    </subcellularLocation>
</comment>
<feature type="domain" description="Aminoacyl-transfer RNA synthetases class-II family profile" evidence="8">
    <location>
        <begin position="150"/>
        <end position="562"/>
    </location>
</feature>
<dbReference type="InterPro" id="IPR047089">
    <property type="entry name" value="Asp-tRNA-ligase_1_N"/>
</dbReference>
<dbReference type="InterPro" id="IPR012340">
    <property type="entry name" value="NA-bd_OB-fold"/>
</dbReference>
<feature type="binding site" evidence="7">
    <location>
        <position position="180"/>
    </location>
    <ligand>
        <name>L-aspartate</name>
        <dbReference type="ChEBI" id="CHEBI:29991"/>
    </ligand>
</feature>
<evidence type="ECO:0000256" key="6">
    <source>
        <dbReference type="ARBA" id="ARBA00023146"/>
    </source>
</evidence>
<feature type="binding site" evidence="7">
    <location>
        <position position="235"/>
    </location>
    <ligand>
        <name>ATP</name>
        <dbReference type="ChEBI" id="CHEBI:30616"/>
    </ligand>
</feature>
<dbReference type="InterPro" id="IPR029351">
    <property type="entry name" value="GAD_dom"/>
</dbReference>
<dbReference type="NCBIfam" id="TIGR00459">
    <property type="entry name" value="aspS_bact"/>
    <property type="match status" value="1"/>
</dbReference>
<dbReference type="NCBIfam" id="NF001750">
    <property type="entry name" value="PRK00476.1"/>
    <property type="match status" value="1"/>
</dbReference>
<dbReference type="Gene3D" id="3.30.930.10">
    <property type="entry name" value="Bira Bifunctional Protein, Domain 2"/>
    <property type="match status" value="1"/>
</dbReference>
<protein>
    <recommendedName>
        <fullName evidence="7">Aspartate--tRNA ligase</fullName>
        <ecNumber evidence="7">6.1.1.12</ecNumber>
    </recommendedName>
    <alternativeName>
        <fullName evidence="7">Aspartyl-tRNA synthetase</fullName>
        <shortName evidence="7">AspRS</shortName>
    </alternativeName>
</protein>
<evidence type="ECO:0000256" key="5">
    <source>
        <dbReference type="ARBA" id="ARBA00022917"/>
    </source>
</evidence>
<dbReference type="InterPro" id="IPR045864">
    <property type="entry name" value="aa-tRNA-synth_II/BPL/LPL"/>
</dbReference>
<keyword evidence="2 7" id="KW-0436">Ligase</keyword>
<comment type="caution">
    <text evidence="7">Lacks conserved residue(s) required for the propagation of feature annotation.</text>
</comment>
<evidence type="ECO:0000256" key="4">
    <source>
        <dbReference type="ARBA" id="ARBA00022840"/>
    </source>
</evidence>
<evidence type="ECO:0000313" key="9">
    <source>
        <dbReference type="EMBL" id="MBW7572947.1"/>
    </source>
</evidence>
<evidence type="ECO:0000313" key="10">
    <source>
        <dbReference type="Proteomes" id="UP000719942"/>
    </source>
</evidence>
<feature type="binding site" evidence="7">
    <location>
        <begin position="541"/>
        <end position="544"/>
    </location>
    <ligand>
        <name>ATP</name>
        <dbReference type="ChEBI" id="CHEBI:30616"/>
    </ligand>
</feature>
<keyword evidence="10" id="KW-1185">Reference proteome</keyword>
<comment type="catalytic activity">
    <reaction evidence="7">
        <text>tRNA(Asp) + L-aspartate + ATP = L-aspartyl-tRNA(Asp) + AMP + diphosphate</text>
        <dbReference type="Rhea" id="RHEA:19649"/>
        <dbReference type="Rhea" id="RHEA-COMP:9660"/>
        <dbReference type="Rhea" id="RHEA-COMP:9678"/>
        <dbReference type="ChEBI" id="CHEBI:29991"/>
        <dbReference type="ChEBI" id="CHEBI:30616"/>
        <dbReference type="ChEBI" id="CHEBI:33019"/>
        <dbReference type="ChEBI" id="CHEBI:78442"/>
        <dbReference type="ChEBI" id="CHEBI:78516"/>
        <dbReference type="ChEBI" id="CHEBI:456215"/>
        <dbReference type="EC" id="6.1.1.12"/>
    </reaction>
</comment>
<dbReference type="PRINTS" id="PR01042">
    <property type="entry name" value="TRNASYNTHASP"/>
</dbReference>
<dbReference type="InterPro" id="IPR047090">
    <property type="entry name" value="AspRS_core"/>
</dbReference>
<sequence>MAEFMTGMKRTHYCGELRAADIGKTVTVCGWVQRQRDLGQLIFIDLRDRTGILQLAFNDATDRAIFDKAFSVRAEYVLAVSGAVRERSSKNTEIPTGEIEIEVQELRVLAKSETPPFEIVENSNVKEDLRLKYRYLDLRRPDEQNKIIGRHKIVKVAHDYFDNNGFIEVETPVLIKSTPEGARDYLVPSRVFPGNFFALPQSPQLYKQLLMLSGFDRYMQIARCFRDEDLRADRQPEFTQIDLEMSFVDQDDVMAIGEGFMKQVYKQVLNIDIETPFRRMTWHEAMRRFGSDKPDLRFGLELIDLTEDLKHTEFRVFKGAIEGGGSVRGINLKGLADKLSRKEIDKLTEWVKPYGAKGIAWTRLPESGETSSFEKFLAPEEIAAIRKTMGAETGDVLLIVASDEDTVVYSSLGALRCELAARFDLIDKSKPCLLWVTDFPLFEYSKEENRFMAMHHPFTAPRVEDIDRIESDPGNVCAIAYDMVLNGNEVGGGSIRINNPELQQRMFKALGFTPEEAQKRFGFLIDAFRYGAPPHGGMAFGLDRLVMLMLDCDSIREVIAFPKVASSSELMSGAPTDVDEQQLTELGIGILPKE</sequence>
<evidence type="ECO:0000256" key="3">
    <source>
        <dbReference type="ARBA" id="ARBA00022741"/>
    </source>
</evidence>
<dbReference type="CDD" id="cd00777">
    <property type="entry name" value="AspRS_core"/>
    <property type="match status" value="1"/>
</dbReference>
<dbReference type="PANTHER" id="PTHR22594:SF5">
    <property type="entry name" value="ASPARTATE--TRNA LIGASE, MITOCHONDRIAL"/>
    <property type="match status" value="1"/>
</dbReference>
<dbReference type="HAMAP" id="MF_00044">
    <property type="entry name" value="Asp_tRNA_synth_type1"/>
    <property type="match status" value="1"/>
</dbReference>
<organism evidence="9 10">
    <name type="scientific">Caproiciproducens faecalis</name>
    <dbReference type="NCBI Taxonomy" id="2820301"/>
    <lineage>
        <taxon>Bacteria</taxon>
        <taxon>Bacillati</taxon>
        <taxon>Bacillota</taxon>
        <taxon>Clostridia</taxon>
        <taxon>Eubacteriales</taxon>
        <taxon>Acutalibacteraceae</taxon>
        <taxon>Caproiciproducens</taxon>
    </lineage>
</organism>